<evidence type="ECO:0000256" key="4">
    <source>
        <dbReference type="ARBA" id="ARBA00012640"/>
    </source>
</evidence>
<evidence type="ECO:0000256" key="2">
    <source>
        <dbReference type="ARBA" id="ARBA00005135"/>
    </source>
</evidence>
<evidence type="ECO:0000256" key="6">
    <source>
        <dbReference type="ARBA" id="ARBA00022723"/>
    </source>
</evidence>
<dbReference type="InterPro" id="IPR036412">
    <property type="entry name" value="HAD-like_sf"/>
</dbReference>
<protein>
    <recommendedName>
        <fullName evidence="4">phosphoserine phosphatase</fullName>
        <ecNumber evidence="4">3.1.3.3</ecNumber>
    </recommendedName>
</protein>
<comment type="catalytic activity">
    <reaction evidence="10">
        <text>O-phospho-L-serine + H2O = L-serine + phosphate</text>
        <dbReference type="Rhea" id="RHEA:21208"/>
        <dbReference type="ChEBI" id="CHEBI:15377"/>
        <dbReference type="ChEBI" id="CHEBI:33384"/>
        <dbReference type="ChEBI" id="CHEBI:43474"/>
        <dbReference type="ChEBI" id="CHEBI:57524"/>
        <dbReference type="EC" id="3.1.3.3"/>
    </reaction>
</comment>
<dbReference type="GO" id="GO:0005737">
    <property type="term" value="C:cytoplasm"/>
    <property type="evidence" value="ECO:0007669"/>
    <property type="project" value="TreeGrafter"/>
</dbReference>
<dbReference type="PANTHER" id="PTHR43344:SF2">
    <property type="entry name" value="PHOSPHOSERINE PHOSPHATASE"/>
    <property type="match status" value="1"/>
</dbReference>
<dbReference type="GO" id="GO:0036424">
    <property type="term" value="F:L-phosphoserine phosphatase activity"/>
    <property type="evidence" value="ECO:0007669"/>
    <property type="project" value="TreeGrafter"/>
</dbReference>
<evidence type="ECO:0000256" key="11">
    <source>
        <dbReference type="ARBA" id="ARBA00048523"/>
    </source>
</evidence>
<dbReference type="Gene3D" id="3.40.50.1000">
    <property type="entry name" value="HAD superfamily/HAD-like"/>
    <property type="match status" value="1"/>
</dbReference>
<dbReference type="NCBIfam" id="TIGR01490">
    <property type="entry name" value="HAD-SF-IB-hyp1"/>
    <property type="match status" value="1"/>
</dbReference>
<dbReference type="PANTHER" id="PTHR43344">
    <property type="entry name" value="PHOSPHOSERINE PHOSPHATASE"/>
    <property type="match status" value="1"/>
</dbReference>
<comment type="cofactor">
    <cofactor evidence="1">
        <name>Mg(2+)</name>
        <dbReference type="ChEBI" id="CHEBI:18420"/>
    </cofactor>
</comment>
<sequence>MEKAAFFDIDGTLFRNSLLIEHFLLLTADGVIEEDAWRNEIGPLYDKYENRLGAYEDYLDKASLVYQQKLAGIDRDTIDKYSKIVIEQNKNKVYRITKKAVEYHKKQAFKIFFISGSPMFLVEQFGKIYGADESISTIYEFDEMNTFTGKVTPMRDSRSKLGAVMNLTKKYNLNLDDSFAYGDTNGDITMFQLVGNPHAINPSFELINKLYTDSDLRTKTVIDIERKDVNYSFRLSDMKANFKKF</sequence>
<comment type="caution">
    <text evidence="12">The sequence shown here is derived from an EMBL/GenBank/DDBJ whole genome shotgun (WGS) entry which is preliminary data.</text>
</comment>
<keyword evidence="6" id="KW-0479">Metal-binding</keyword>
<dbReference type="AlphaFoldDB" id="A0A2I1M9U2"/>
<evidence type="ECO:0000256" key="5">
    <source>
        <dbReference type="ARBA" id="ARBA00022605"/>
    </source>
</evidence>
<name>A0A2I1M9U2_9FIRM</name>
<accession>A0A2I1M9U2</accession>
<dbReference type="InterPro" id="IPR006385">
    <property type="entry name" value="HAD_hydro_SerB1"/>
</dbReference>
<evidence type="ECO:0000256" key="8">
    <source>
        <dbReference type="ARBA" id="ARBA00022842"/>
    </source>
</evidence>
<dbReference type="InterPro" id="IPR023214">
    <property type="entry name" value="HAD_sf"/>
</dbReference>
<evidence type="ECO:0000256" key="9">
    <source>
        <dbReference type="ARBA" id="ARBA00023299"/>
    </source>
</evidence>
<keyword evidence="5" id="KW-0028">Amino-acid biosynthesis</keyword>
<comment type="catalytic activity">
    <reaction evidence="11">
        <text>O-phospho-D-serine + H2O = D-serine + phosphate</text>
        <dbReference type="Rhea" id="RHEA:24873"/>
        <dbReference type="ChEBI" id="CHEBI:15377"/>
        <dbReference type="ChEBI" id="CHEBI:35247"/>
        <dbReference type="ChEBI" id="CHEBI:43474"/>
        <dbReference type="ChEBI" id="CHEBI:58680"/>
        <dbReference type="EC" id="3.1.3.3"/>
    </reaction>
</comment>
<keyword evidence="9" id="KW-0718">Serine biosynthesis</keyword>
<evidence type="ECO:0000256" key="1">
    <source>
        <dbReference type="ARBA" id="ARBA00001946"/>
    </source>
</evidence>
<comment type="pathway">
    <text evidence="2">Amino-acid biosynthesis; L-serine biosynthesis; L-serine from 3-phospho-D-glycerate: step 3/3.</text>
</comment>
<keyword evidence="7 12" id="KW-0378">Hydrolase</keyword>
<dbReference type="EC" id="3.1.3.3" evidence="4"/>
<evidence type="ECO:0000256" key="3">
    <source>
        <dbReference type="ARBA" id="ARBA00009184"/>
    </source>
</evidence>
<evidence type="ECO:0000256" key="10">
    <source>
        <dbReference type="ARBA" id="ARBA00048138"/>
    </source>
</evidence>
<reference evidence="12 13" key="1">
    <citation type="submission" date="2017-12" db="EMBL/GenBank/DDBJ databases">
        <title>Phylogenetic diversity of female urinary microbiome.</title>
        <authorList>
            <person name="Thomas-White K."/>
            <person name="Wolfe A.J."/>
        </authorList>
    </citation>
    <scope>NUCLEOTIDE SEQUENCE [LARGE SCALE GENOMIC DNA]</scope>
    <source>
        <strain evidence="12 13">UMB0119</strain>
    </source>
</reference>
<dbReference type="NCBIfam" id="TIGR01488">
    <property type="entry name" value="HAD-SF-IB"/>
    <property type="match status" value="1"/>
</dbReference>
<comment type="similarity">
    <text evidence="3">Belongs to the HAD-like hydrolase superfamily. SerB family.</text>
</comment>
<keyword evidence="8" id="KW-0460">Magnesium</keyword>
<evidence type="ECO:0000313" key="13">
    <source>
        <dbReference type="Proteomes" id="UP000234335"/>
    </source>
</evidence>
<dbReference type="Proteomes" id="UP000234335">
    <property type="component" value="Unassembled WGS sequence"/>
</dbReference>
<dbReference type="RefSeq" id="WP_101540014.1">
    <property type="nucleotide sequence ID" value="NZ_PKGS01000002.1"/>
</dbReference>
<dbReference type="GO" id="GO:0000287">
    <property type="term" value="F:magnesium ion binding"/>
    <property type="evidence" value="ECO:0007669"/>
    <property type="project" value="TreeGrafter"/>
</dbReference>
<dbReference type="EMBL" id="PKGS01000002">
    <property type="protein sequence ID" value="PKZ16915.1"/>
    <property type="molecule type" value="Genomic_DNA"/>
</dbReference>
<dbReference type="InterPro" id="IPR050582">
    <property type="entry name" value="HAD-like_SerB"/>
</dbReference>
<proteinExistence type="inferred from homology"/>
<dbReference type="Pfam" id="PF12710">
    <property type="entry name" value="HAD"/>
    <property type="match status" value="1"/>
</dbReference>
<evidence type="ECO:0000313" key="12">
    <source>
        <dbReference type="EMBL" id="PKZ16915.1"/>
    </source>
</evidence>
<dbReference type="GO" id="GO:0006564">
    <property type="term" value="P:L-serine biosynthetic process"/>
    <property type="evidence" value="ECO:0007669"/>
    <property type="project" value="UniProtKB-KW"/>
</dbReference>
<keyword evidence="13" id="KW-1185">Reference proteome</keyword>
<gene>
    <name evidence="12" type="ORF">CYJ34_03780</name>
</gene>
<organism evidence="12 13">
    <name type="scientific">Anaerococcus octavius</name>
    <dbReference type="NCBI Taxonomy" id="54007"/>
    <lineage>
        <taxon>Bacteria</taxon>
        <taxon>Bacillati</taxon>
        <taxon>Bacillota</taxon>
        <taxon>Tissierellia</taxon>
        <taxon>Tissierellales</taxon>
        <taxon>Peptoniphilaceae</taxon>
        <taxon>Anaerococcus</taxon>
    </lineage>
</organism>
<evidence type="ECO:0000256" key="7">
    <source>
        <dbReference type="ARBA" id="ARBA00022801"/>
    </source>
</evidence>
<dbReference type="SUPFAM" id="SSF56784">
    <property type="entry name" value="HAD-like"/>
    <property type="match status" value="1"/>
</dbReference>